<feature type="compositionally biased region" description="Basic and acidic residues" evidence="5">
    <location>
        <begin position="817"/>
        <end position="832"/>
    </location>
</feature>
<evidence type="ECO:0000313" key="8">
    <source>
        <dbReference type="EMBL" id="TWT73495.1"/>
    </source>
</evidence>
<evidence type="ECO:0000256" key="2">
    <source>
        <dbReference type="ARBA" id="ARBA00023015"/>
    </source>
</evidence>
<dbReference type="OrthoDB" id="291047at2"/>
<evidence type="ECO:0000256" key="4">
    <source>
        <dbReference type="ARBA" id="ARBA00023163"/>
    </source>
</evidence>
<protein>
    <submittedName>
        <fullName evidence="8">ECF RNA polymerase sigma factor SigW</fullName>
    </submittedName>
</protein>
<dbReference type="Proteomes" id="UP000318478">
    <property type="component" value="Unassembled WGS sequence"/>
</dbReference>
<keyword evidence="3" id="KW-0731">Sigma factor</keyword>
<comment type="similarity">
    <text evidence="1">Belongs to the sigma-70 factor family. ECF subfamily.</text>
</comment>
<dbReference type="InterPro" id="IPR014284">
    <property type="entry name" value="RNA_pol_sigma-70_dom"/>
</dbReference>
<proteinExistence type="inferred from homology"/>
<evidence type="ECO:0000259" key="7">
    <source>
        <dbReference type="Pfam" id="PF08281"/>
    </source>
</evidence>
<sequence length="983" mass="108276">MPTTARRLLTSARTRRTTASPISATDGELLMRFRRGGDPQALAEILDRHAAMVWGVCRNVLHREADAQDAFQATFLILLRRADSIRASESAAGWLYRVALRAACDARRARLRRREAPLDDEPLQPEPAFPDIERRQLSAALMEELRALPDKYQTPLVLRYLEGLSRQEIADQLDTTVATVQGQLVRGKRQLRSRLIRRGVSLSVAMGVLAASRPAEAAPVGPVLSSGGAIASHSVIVQQLTLSGARSMMMAAYAKPLAVAATIAIAALVATAEDQSTLASNAVAGPASNLTVQLDATPVDADEGASVAMTLPAAPIVEADAAEPVDATPVAVTQAEPTGANRDADQDAAAPQQELVDVYRHLVEMVRQQHEQGVASTLALLTAERRYASAVAELHQIHGEREEALRQLKVAVDLAERRSELMQHAAQSGEPASIDDQFDAAEQLTRAKQALVAAQQQMVANAEALEAQARAVEMQRRMGELQNQSAELRETNPKQPSSARQAEDMELLAALAADSKYQYLQQKKQSYEQYLADMKAMSGVGEHKFRQIQKQADAVSDQLAAYRAQFEAALRAKDLGGRTGSDPEGREIEAMPVVPERDQYGPESTMKQGNWNAEHEPSELDPKGWAVIADLRLGEHMPVLLPGDPRPRPHMKLVRMAANGHDGHFSALMSVVDPGTDSNGLAANLGGNPTRVVVRGEVCELRQLGPGLRPESALVLLRCVRGRTNTELEQALPNYITATMVLTRSTLRPGEQRQVARLEEQLQDTQRQSDRARLEAEHQRQVAEEQVREMRSRLEEQARQIEELTKQLKLQAPGDKPAQHDEPQAEADRPALEDLPEVANSKVYVVGTYNGPEDKPLVVRVTKTGEPLTVVLSSYYWQDWKLEVGEGVDLKRVIVAGYNEQRIDGVIDGLPEGVPLDVYTYFPTKHARNDIRRPDGVEDRAFFWAYKEHSPEYFDLADKLRQITGREIESFQGDYTAQSFEIK</sequence>
<keyword evidence="4" id="KW-0804">Transcription</keyword>
<organism evidence="8 9">
    <name type="scientific">Posidoniimonas polymericola</name>
    <dbReference type="NCBI Taxonomy" id="2528002"/>
    <lineage>
        <taxon>Bacteria</taxon>
        <taxon>Pseudomonadati</taxon>
        <taxon>Planctomycetota</taxon>
        <taxon>Planctomycetia</taxon>
        <taxon>Pirellulales</taxon>
        <taxon>Lacipirellulaceae</taxon>
        <taxon>Posidoniimonas</taxon>
    </lineage>
</organism>
<feature type="region of interest" description="Disordered" evidence="5">
    <location>
        <begin position="811"/>
        <end position="834"/>
    </location>
</feature>
<dbReference type="InterPro" id="IPR007627">
    <property type="entry name" value="RNA_pol_sigma70_r2"/>
</dbReference>
<feature type="region of interest" description="Disordered" evidence="5">
    <location>
        <begin position="597"/>
        <end position="618"/>
    </location>
</feature>
<dbReference type="EMBL" id="SJPO01000010">
    <property type="protein sequence ID" value="TWT73495.1"/>
    <property type="molecule type" value="Genomic_DNA"/>
</dbReference>
<dbReference type="GO" id="GO:0016987">
    <property type="term" value="F:sigma factor activity"/>
    <property type="evidence" value="ECO:0007669"/>
    <property type="project" value="UniProtKB-KW"/>
</dbReference>
<feature type="compositionally biased region" description="Basic and acidic residues" evidence="5">
    <location>
        <begin position="767"/>
        <end position="787"/>
    </location>
</feature>
<reference evidence="8 9" key="1">
    <citation type="submission" date="2019-02" db="EMBL/GenBank/DDBJ databases">
        <title>Deep-cultivation of Planctomycetes and their phenomic and genomic characterization uncovers novel biology.</title>
        <authorList>
            <person name="Wiegand S."/>
            <person name="Jogler M."/>
            <person name="Boedeker C."/>
            <person name="Pinto D."/>
            <person name="Vollmers J."/>
            <person name="Rivas-Marin E."/>
            <person name="Kohn T."/>
            <person name="Peeters S.H."/>
            <person name="Heuer A."/>
            <person name="Rast P."/>
            <person name="Oberbeckmann S."/>
            <person name="Bunk B."/>
            <person name="Jeske O."/>
            <person name="Meyerdierks A."/>
            <person name="Storesund J.E."/>
            <person name="Kallscheuer N."/>
            <person name="Luecker S."/>
            <person name="Lage O.M."/>
            <person name="Pohl T."/>
            <person name="Merkel B.J."/>
            <person name="Hornburger P."/>
            <person name="Mueller R.-W."/>
            <person name="Bruemmer F."/>
            <person name="Labrenz M."/>
            <person name="Spormann A.M."/>
            <person name="Op Den Camp H."/>
            <person name="Overmann J."/>
            <person name="Amann R."/>
            <person name="Jetten M.S.M."/>
            <person name="Mascher T."/>
            <person name="Medema M.H."/>
            <person name="Devos D.P."/>
            <person name="Kaster A.-K."/>
            <person name="Ovreas L."/>
            <person name="Rohde M."/>
            <person name="Galperin M.Y."/>
            <person name="Jogler C."/>
        </authorList>
    </citation>
    <scope>NUCLEOTIDE SEQUENCE [LARGE SCALE GENOMIC DNA]</scope>
    <source>
        <strain evidence="8 9">Pla123a</strain>
    </source>
</reference>
<dbReference type="RefSeq" id="WP_146589881.1">
    <property type="nucleotide sequence ID" value="NZ_SJPO01000010.1"/>
</dbReference>
<dbReference type="SUPFAM" id="SSF88659">
    <property type="entry name" value="Sigma3 and sigma4 domains of RNA polymerase sigma factors"/>
    <property type="match status" value="1"/>
</dbReference>
<dbReference type="InterPro" id="IPR013249">
    <property type="entry name" value="RNA_pol_sigma70_r4_t2"/>
</dbReference>
<keyword evidence="9" id="KW-1185">Reference proteome</keyword>
<dbReference type="GO" id="GO:0003677">
    <property type="term" value="F:DNA binding"/>
    <property type="evidence" value="ECO:0007669"/>
    <property type="project" value="InterPro"/>
</dbReference>
<dbReference type="CDD" id="cd22249">
    <property type="entry name" value="UDM1_RNF168_RNF169-like"/>
    <property type="match status" value="1"/>
</dbReference>
<dbReference type="GO" id="GO:0006352">
    <property type="term" value="P:DNA-templated transcription initiation"/>
    <property type="evidence" value="ECO:0007669"/>
    <property type="project" value="InterPro"/>
</dbReference>
<dbReference type="InterPro" id="IPR013324">
    <property type="entry name" value="RNA_pol_sigma_r3/r4-like"/>
</dbReference>
<evidence type="ECO:0000313" key="9">
    <source>
        <dbReference type="Proteomes" id="UP000318478"/>
    </source>
</evidence>
<dbReference type="PANTHER" id="PTHR43133">
    <property type="entry name" value="RNA POLYMERASE ECF-TYPE SIGMA FACTO"/>
    <property type="match status" value="1"/>
</dbReference>
<gene>
    <name evidence="8" type="primary">sigW_6</name>
    <name evidence="8" type="ORF">Pla123a_38310</name>
</gene>
<evidence type="ECO:0000256" key="3">
    <source>
        <dbReference type="ARBA" id="ARBA00023082"/>
    </source>
</evidence>
<feature type="region of interest" description="Disordered" evidence="5">
    <location>
        <begin position="482"/>
        <end position="501"/>
    </location>
</feature>
<dbReference type="InterPro" id="IPR039425">
    <property type="entry name" value="RNA_pol_sigma-70-like"/>
</dbReference>
<dbReference type="AlphaFoldDB" id="A0A5C5YGH0"/>
<feature type="domain" description="RNA polymerase sigma-70 region 2" evidence="6">
    <location>
        <begin position="47"/>
        <end position="111"/>
    </location>
</feature>
<dbReference type="Gene3D" id="1.10.1740.10">
    <property type="match status" value="1"/>
</dbReference>
<keyword evidence="2" id="KW-0805">Transcription regulation</keyword>
<dbReference type="InterPro" id="IPR013325">
    <property type="entry name" value="RNA_pol_sigma_r2"/>
</dbReference>
<dbReference type="Pfam" id="PF08281">
    <property type="entry name" value="Sigma70_r4_2"/>
    <property type="match status" value="1"/>
</dbReference>
<dbReference type="Gene3D" id="1.10.10.10">
    <property type="entry name" value="Winged helix-like DNA-binding domain superfamily/Winged helix DNA-binding domain"/>
    <property type="match status" value="1"/>
</dbReference>
<evidence type="ECO:0000259" key="6">
    <source>
        <dbReference type="Pfam" id="PF04542"/>
    </source>
</evidence>
<dbReference type="SUPFAM" id="SSF88946">
    <property type="entry name" value="Sigma2 domain of RNA polymerase sigma factors"/>
    <property type="match status" value="1"/>
</dbReference>
<feature type="domain" description="RNA polymerase sigma factor 70 region 4 type 2" evidence="7">
    <location>
        <begin position="140"/>
        <end position="191"/>
    </location>
</feature>
<evidence type="ECO:0000256" key="1">
    <source>
        <dbReference type="ARBA" id="ARBA00010641"/>
    </source>
</evidence>
<evidence type="ECO:0000256" key="5">
    <source>
        <dbReference type="SAM" id="MobiDB-lite"/>
    </source>
</evidence>
<feature type="region of interest" description="Disordered" evidence="5">
    <location>
        <begin position="761"/>
        <end position="787"/>
    </location>
</feature>
<dbReference type="PANTHER" id="PTHR43133:SF51">
    <property type="entry name" value="RNA POLYMERASE SIGMA FACTOR"/>
    <property type="match status" value="1"/>
</dbReference>
<comment type="caution">
    <text evidence="8">The sequence shown here is derived from an EMBL/GenBank/DDBJ whole genome shotgun (WGS) entry which is preliminary data.</text>
</comment>
<dbReference type="InterPro" id="IPR036388">
    <property type="entry name" value="WH-like_DNA-bd_sf"/>
</dbReference>
<name>A0A5C5YGH0_9BACT</name>
<accession>A0A5C5YGH0</accession>
<dbReference type="NCBIfam" id="TIGR02937">
    <property type="entry name" value="sigma70-ECF"/>
    <property type="match status" value="1"/>
</dbReference>
<dbReference type="Pfam" id="PF04542">
    <property type="entry name" value="Sigma70_r2"/>
    <property type="match status" value="1"/>
</dbReference>
<dbReference type="CDD" id="cd06171">
    <property type="entry name" value="Sigma70_r4"/>
    <property type="match status" value="1"/>
</dbReference>